<feature type="non-terminal residue" evidence="1">
    <location>
        <position position="33"/>
    </location>
</feature>
<accession>A0A382DB87</accession>
<proteinExistence type="predicted"/>
<evidence type="ECO:0000313" key="1">
    <source>
        <dbReference type="EMBL" id="SVB35264.1"/>
    </source>
</evidence>
<reference evidence="1" key="1">
    <citation type="submission" date="2018-05" db="EMBL/GenBank/DDBJ databases">
        <authorList>
            <person name="Lanie J.A."/>
            <person name="Ng W.-L."/>
            <person name="Kazmierczak K.M."/>
            <person name="Andrzejewski T.M."/>
            <person name="Davidsen T.M."/>
            <person name="Wayne K.J."/>
            <person name="Tettelin H."/>
            <person name="Glass J.I."/>
            <person name="Rusch D."/>
            <person name="Podicherti R."/>
            <person name="Tsui H.-C.T."/>
            <person name="Winkler M.E."/>
        </authorList>
    </citation>
    <scope>NUCLEOTIDE SEQUENCE</scope>
</reference>
<name>A0A382DB87_9ZZZZ</name>
<dbReference type="AlphaFoldDB" id="A0A382DB87"/>
<dbReference type="EMBL" id="UINC01038356">
    <property type="protein sequence ID" value="SVB35264.1"/>
    <property type="molecule type" value="Genomic_DNA"/>
</dbReference>
<gene>
    <name evidence="1" type="ORF">METZ01_LOCUS188118</name>
</gene>
<protein>
    <submittedName>
        <fullName evidence="1">Uncharacterized protein</fullName>
    </submittedName>
</protein>
<sequence>MVTSSPFGLIKSVVGKIEGTASSQRARGSSKRT</sequence>
<organism evidence="1">
    <name type="scientific">marine metagenome</name>
    <dbReference type="NCBI Taxonomy" id="408172"/>
    <lineage>
        <taxon>unclassified sequences</taxon>
        <taxon>metagenomes</taxon>
        <taxon>ecological metagenomes</taxon>
    </lineage>
</organism>